<organism evidence="8 9">
    <name type="scientific">Croceicoccus marinus</name>
    <dbReference type="NCBI Taxonomy" id="450378"/>
    <lineage>
        <taxon>Bacteria</taxon>
        <taxon>Pseudomonadati</taxon>
        <taxon>Pseudomonadota</taxon>
        <taxon>Alphaproteobacteria</taxon>
        <taxon>Sphingomonadales</taxon>
        <taxon>Erythrobacteraceae</taxon>
        <taxon>Croceicoccus</taxon>
    </lineage>
</organism>
<dbReference type="EMBL" id="CP060052">
    <property type="protein sequence ID" value="QNE06060.1"/>
    <property type="molecule type" value="Genomic_DNA"/>
</dbReference>
<evidence type="ECO:0000256" key="5">
    <source>
        <dbReference type="HAMAP-Rule" id="MF_02033"/>
    </source>
</evidence>
<evidence type="ECO:0000256" key="4">
    <source>
        <dbReference type="ARBA" id="ARBA00023306"/>
    </source>
</evidence>
<dbReference type="InterPro" id="IPR020823">
    <property type="entry name" value="Cell_div_FtsA"/>
</dbReference>
<dbReference type="CDD" id="cd24048">
    <property type="entry name" value="ASKHA_NBD_FtsA"/>
    <property type="match status" value="1"/>
</dbReference>
<dbReference type="PIRSF" id="PIRSF003101">
    <property type="entry name" value="FtsA"/>
    <property type="match status" value="1"/>
</dbReference>
<keyword evidence="3 5" id="KW-0472">Membrane</keyword>
<comment type="subunit">
    <text evidence="5">Self-interacts. Interacts with FtsZ.</text>
</comment>
<comment type="similarity">
    <text evidence="5 6">Belongs to the FtsA/MreB family.</text>
</comment>
<evidence type="ECO:0000256" key="1">
    <source>
        <dbReference type="ARBA" id="ARBA00022475"/>
    </source>
</evidence>
<dbReference type="Gene3D" id="3.30.1490.110">
    <property type="match status" value="1"/>
</dbReference>
<dbReference type="SMART" id="SM00842">
    <property type="entry name" value="FtsA"/>
    <property type="match status" value="1"/>
</dbReference>
<evidence type="ECO:0000256" key="3">
    <source>
        <dbReference type="ARBA" id="ARBA00023136"/>
    </source>
</evidence>
<proteinExistence type="inferred from homology"/>
<comment type="function">
    <text evidence="5 6">Cell division protein that is involved in the assembly of the Z ring. May serve as a membrane anchor for the Z ring.</text>
</comment>
<evidence type="ECO:0000256" key="2">
    <source>
        <dbReference type="ARBA" id="ARBA00022618"/>
    </source>
</evidence>
<protein>
    <recommendedName>
        <fullName evidence="5 6">Cell division protein FtsA</fullName>
    </recommendedName>
</protein>
<dbReference type="InterPro" id="IPR050696">
    <property type="entry name" value="FtsA/MreB"/>
</dbReference>
<accession>A0A7G6VWE5</accession>
<dbReference type="PANTHER" id="PTHR32432">
    <property type="entry name" value="CELL DIVISION PROTEIN FTSA-RELATED"/>
    <property type="match status" value="1"/>
</dbReference>
<dbReference type="GO" id="GO:0043093">
    <property type="term" value="P:FtsZ-dependent cytokinesis"/>
    <property type="evidence" value="ECO:0007669"/>
    <property type="project" value="UniProtKB-UniRule"/>
</dbReference>
<keyword evidence="1 5" id="KW-1003">Cell membrane</keyword>
<dbReference type="GO" id="GO:0032153">
    <property type="term" value="C:cell division site"/>
    <property type="evidence" value="ECO:0007669"/>
    <property type="project" value="UniProtKB-UniRule"/>
</dbReference>
<evidence type="ECO:0000256" key="6">
    <source>
        <dbReference type="PIRNR" id="PIRNR003101"/>
    </source>
</evidence>
<sequence length="425" mass="44605">MAAMRIEKTIGAVDIGSFRIAAMIAGLTADGELVVLGSGHRAAEGIRRGYVTDMDAATHAIRDAIERAERAADTQVDSVWIGCGNAGLMSEIREIDLEVGGRRIDQDDIEYLMSDAREQIIPPAGAPRVVLHAQPAHYILDGAHGVGNPRGLHAERLAVAVHVMEAETGPLRNLMEAVQNAHLNVEGVVGAGIATGHACLSEEERELGVAMVDFGAEVTHVSVHVGGILVGMAVLPYGSGDITDAIASAFGVRRTQAERLKCVYGSAIASPTDHRERIPLVSGSEAGAQSAETILRADLVAVINSQLARWTQDVAATLKSLGFVTGRGGNGRQIVLTGGGGELAGLADYMQQSLAKPVRTGAAPKMSGLPEAHATPGFASLSGLILYAAADPLDIRTSAGGWQTASRFARMTMPARLMRAIREYF</sequence>
<keyword evidence="2 5" id="KW-0132">Cell division</keyword>
<dbReference type="InterPro" id="IPR003494">
    <property type="entry name" value="SHS2_FtsA"/>
</dbReference>
<comment type="subcellular location">
    <subcellularLocation>
        <location evidence="5">Cell membrane</location>
        <topology evidence="5">Peripheral membrane protein</topology>
        <orientation evidence="5">Cytoplasmic side</orientation>
    </subcellularLocation>
    <text evidence="5">Localizes to the Z ring in an FtsZ-dependent manner. Targeted to the membrane through a conserved C-terminal amphipathic helix.</text>
</comment>
<reference evidence="8 9" key="1">
    <citation type="submission" date="2020-08" db="EMBL/GenBank/DDBJ databases">
        <authorList>
            <person name="Liu G."/>
            <person name="Sun C."/>
        </authorList>
    </citation>
    <scope>NUCLEOTIDE SEQUENCE [LARGE SCALE GENOMIC DNA]</scope>
    <source>
        <strain evidence="8 9">OT19</strain>
    </source>
</reference>
<dbReference type="SUPFAM" id="SSF53067">
    <property type="entry name" value="Actin-like ATPase domain"/>
    <property type="match status" value="2"/>
</dbReference>
<dbReference type="GO" id="GO:0009898">
    <property type="term" value="C:cytoplasmic side of plasma membrane"/>
    <property type="evidence" value="ECO:0007669"/>
    <property type="project" value="UniProtKB-UniRule"/>
</dbReference>
<evidence type="ECO:0000259" key="7">
    <source>
        <dbReference type="SMART" id="SM00842"/>
    </source>
</evidence>
<gene>
    <name evidence="5 8" type="primary">ftsA</name>
    <name evidence="8" type="ORF">H4O24_05325</name>
</gene>
<dbReference type="Pfam" id="PF14450">
    <property type="entry name" value="FtsA"/>
    <property type="match status" value="1"/>
</dbReference>
<dbReference type="NCBIfam" id="TIGR01174">
    <property type="entry name" value="ftsA"/>
    <property type="match status" value="1"/>
</dbReference>
<evidence type="ECO:0000313" key="8">
    <source>
        <dbReference type="EMBL" id="QNE06060.1"/>
    </source>
</evidence>
<dbReference type="RefSeq" id="WP_185885095.1">
    <property type="nucleotide sequence ID" value="NZ_CP060052.1"/>
</dbReference>
<dbReference type="PANTHER" id="PTHR32432:SF4">
    <property type="entry name" value="CELL DIVISION PROTEIN FTSA"/>
    <property type="match status" value="1"/>
</dbReference>
<evidence type="ECO:0000313" key="9">
    <source>
        <dbReference type="Proteomes" id="UP000515297"/>
    </source>
</evidence>
<name>A0A7G6VWE5_9SPHN</name>
<feature type="domain" description="SHS2" evidence="7">
    <location>
        <begin position="10"/>
        <end position="199"/>
    </location>
</feature>
<keyword evidence="4 5" id="KW-0131">Cell cycle</keyword>
<dbReference type="InterPro" id="IPR043129">
    <property type="entry name" value="ATPase_NBD"/>
</dbReference>
<dbReference type="Gene3D" id="3.30.420.40">
    <property type="match status" value="1"/>
</dbReference>
<dbReference type="Pfam" id="PF02491">
    <property type="entry name" value="SHS2_FTSA"/>
    <property type="match status" value="1"/>
</dbReference>
<dbReference type="AlphaFoldDB" id="A0A7G6VWE5"/>
<dbReference type="Proteomes" id="UP000515297">
    <property type="component" value="Chromosome"/>
</dbReference>
<dbReference type="HAMAP" id="MF_02033">
    <property type="entry name" value="FtsA"/>
    <property type="match status" value="1"/>
</dbReference>